<evidence type="ECO:0008006" key="3">
    <source>
        <dbReference type="Google" id="ProtNLM"/>
    </source>
</evidence>
<reference evidence="1 2" key="1">
    <citation type="journal article" date="2016" name="Sci. Rep.">
        <title>Metabolic traits of an uncultured archaeal lineage -MSBL1- from brine pools of the Red Sea.</title>
        <authorList>
            <person name="Mwirichia R."/>
            <person name="Alam I."/>
            <person name="Rashid M."/>
            <person name="Vinu M."/>
            <person name="Ba-Alawi W."/>
            <person name="Anthony Kamau A."/>
            <person name="Kamanda Ngugi D."/>
            <person name="Goker M."/>
            <person name="Klenk H.P."/>
            <person name="Bajic V."/>
            <person name="Stingl U."/>
        </authorList>
    </citation>
    <scope>NUCLEOTIDE SEQUENCE [LARGE SCALE GENOMIC DNA]</scope>
    <source>
        <strain evidence="1">SCGC-AAA385M02</strain>
    </source>
</reference>
<gene>
    <name evidence="1" type="ORF">AKJ59_00185</name>
</gene>
<dbReference type="EMBL" id="LHYL01000002">
    <property type="protein sequence ID" value="KXB08920.1"/>
    <property type="molecule type" value="Genomic_DNA"/>
</dbReference>
<dbReference type="Proteomes" id="UP000070248">
    <property type="component" value="Unassembled WGS sequence"/>
</dbReference>
<dbReference type="Pfam" id="PF06067">
    <property type="entry name" value="DUF932"/>
    <property type="match status" value="1"/>
</dbReference>
<dbReference type="AlphaFoldDB" id="A0A133VR63"/>
<evidence type="ECO:0000313" key="2">
    <source>
        <dbReference type="Proteomes" id="UP000070248"/>
    </source>
</evidence>
<proteinExistence type="predicted"/>
<sequence>MENAVTENNISTLPNNYRTYIPSKNLNPFFDVSRFPIFAKSNTGDREIAKDALFSPNGNVLGLVSKGYNIVNNVDVASLFDEFFSEMHILSVRDHVSGNGEKWLRDYIVDEDKYSVTVDKDDHLKLKVTVSNGYDAKSGVKFAVSFWRQVCDNGMMGWKKEIGQSFSHFNKNILGKLDGLLNQGFGKVSEFADTWQSWTQIPFTKKDFMGFVESRDYLTNKKKDNIIGHYNGIMNKYNENETKWGVYNVLTAIATHHTNSKNNDVSNVFSNGYREMQRVTRDFWNY</sequence>
<name>A0A133VR63_9EURY</name>
<keyword evidence="2" id="KW-1185">Reference proteome</keyword>
<organism evidence="1 2">
    <name type="scientific">candidate division MSBL1 archaeon SCGC-AAA385M02</name>
    <dbReference type="NCBI Taxonomy" id="1698287"/>
    <lineage>
        <taxon>Archaea</taxon>
        <taxon>Methanobacteriati</taxon>
        <taxon>Methanobacteriota</taxon>
        <taxon>candidate division MSBL1</taxon>
    </lineage>
</organism>
<accession>A0A133VR63</accession>
<comment type="caution">
    <text evidence="1">The sequence shown here is derived from an EMBL/GenBank/DDBJ whole genome shotgun (WGS) entry which is preliminary data.</text>
</comment>
<protein>
    <recommendedName>
        <fullName evidence="3">DUF932 domain-containing protein</fullName>
    </recommendedName>
</protein>
<evidence type="ECO:0000313" key="1">
    <source>
        <dbReference type="EMBL" id="KXB08920.1"/>
    </source>
</evidence>
<dbReference type="InterPro" id="IPR026325">
    <property type="entry name" value="DUF932"/>
</dbReference>